<dbReference type="SUPFAM" id="SSF52540">
    <property type="entry name" value="P-loop containing nucleoside triphosphate hydrolases"/>
    <property type="match status" value="1"/>
</dbReference>
<keyword evidence="2" id="KW-0067">ATP-binding</keyword>
<organism evidence="6 7">
    <name type="scientific">Methanobrevibacter arboriphilus JCM 13429 = DSM 1125</name>
    <dbReference type="NCBI Taxonomy" id="1300164"/>
    <lineage>
        <taxon>Archaea</taxon>
        <taxon>Methanobacteriati</taxon>
        <taxon>Methanobacteriota</taxon>
        <taxon>Methanomada group</taxon>
        <taxon>Methanobacteria</taxon>
        <taxon>Methanobacteriales</taxon>
        <taxon>Methanobacteriaceae</taxon>
        <taxon>Methanobrevibacter</taxon>
    </lineage>
</organism>
<dbReference type="Gene3D" id="3.40.50.300">
    <property type="entry name" value="P-loop containing nucleotide triphosphate hydrolases"/>
    <property type="match status" value="2"/>
</dbReference>
<dbReference type="PANTHER" id="PTHR47957">
    <property type="entry name" value="ATP-DEPENDENT HELICASE HRQ1"/>
    <property type="match status" value="1"/>
</dbReference>
<evidence type="ECO:0000313" key="6">
    <source>
        <dbReference type="EMBL" id="OQD58168.1"/>
    </source>
</evidence>
<dbReference type="CDD" id="cd17923">
    <property type="entry name" value="DEXHc_Hrq1-like"/>
    <property type="match status" value="1"/>
</dbReference>
<keyword evidence="3" id="KW-0802">TPR repeat</keyword>
<evidence type="ECO:0000256" key="3">
    <source>
        <dbReference type="PROSITE-ProRule" id="PRU00339"/>
    </source>
</evidence>
<dbReference type="Pfam" id="PF00271">
    <property type="entry name" value="Helicase_C"/>
    <property type="match status" value="1"/>
</dbReference>
<sequence>MIPMDKLAIDKFKNDIRFRHKIAHIEKIPGKKAIYMNLDEIDPKIAKYLEKNNIKLYKHQATAYKKIKNKKNIIITTPTASGKTLAFNLPILETMLKDKKATAMYIYPAKALSNDQLNILKKLEDEIELEIKPATYDGDTPKNKKYGIRQNSRIILTNPYQIHHILSWHHQWKRFYSNLKYIVIDEAHYYKGIFGSNVAYLIRRLKRIAKFYGSSPQFILSSATLANPLELANKLVGENFYLIDKDTSPSGEKDFIFYNPFYKNLKKNKGNNSQLNSENGTESIGNIKDLEDKFIEDTIANNNEDNWTKITDGLSIHQETEMIFLYLLLKDIQTLCFTVSRKIAELIAMWAKKDMENYKKPLAEKITAYRAGYLANERREIENGLKNREYLGVTCTNALELGINIGSLDAVIISGYPGTMISTWQQAGRAGRGNQKSIVILLAFENQLDQYFMKNPEFFFDKPHENAIIDLNNKMIIKSHLLCAANEIPITVDEVNEIFKCDETLLDKAIESYDLIKNKREQYIYPHDDEASFKHSLDQLSNDSFKVMSNGKLLENMEIGQVYREAHEGAVLINKGETYIVDSVNLKSMYVNVYKQAVEYHTIVLKDVDIKIKSKIKKEKIGNFTVHFGELEVSEDYHKYKKMHFSKSLGTFTLDLPPLRFKTKGIWFTISNKIKEHLEDKFDEDNVFAGGLHGVEHGLIGLFPLHVMCDRFDIGGLSTNYHEDTQEATIFIYDAYEGGIGICEKAIEVFNQLVQSTKDLIDNCQCDSGCPSCIYSPKCGNENKPLHKDATRNILNFIQNEIDTAEQDNILDKIHLEDNYNKINNKLNNKINSSINNKISNTINNKLSNTINNKVSNNKVNNCINNNINNNFNNRQINYRQSNNRQSNNKVSNNNKINNKNNIENEEKINNKEYNIQTKLKEALKFYKDKNYTFAKDLLIDILNYDKYNSNSWYLLGAILKEQGDENGALKFLKKSIIVDPANEKAHELIDIIKNQSIKK</sequence>
<dbReference type="Gene3D" id="1.25.40.10">
    <property type="entry name" value="Tetratricopeptide repeat domain"/>
    <property type="match status" value="1"/>
</dbReference>
<dbReference type="GO" id="GO:0005524">
    <property type="term" value="F:ATP binding"/>
    <property type="evidence" value="ECO:0007669"/>
    <property type="project" value="UniProtKB-KW"/>
</dbReference>
<dbReference type="InterPro" id="IPR014001">
    <property type="entry name" value="Helicase_ATP-bd"/>
</dbReference>
<evidence type="ECO:0000259" key="4">
    <source>
        <dbReference type="PROSITE" id="PS51192"/>
    </source>
</evidence>
<dbReference type="PANTHER" id="PTHR47957:SF3">
    <property type="entry name" value="ATP-DEPENDENT HELICASE HRQ1"/>
    <property type="match status" value="1"/>
</dbReference>
<reference evidence="6 7" key="1">
    <citation type="submission" date="2014-12" db="EMBL/GenBank/DDBJ databases">
        <title>Genome sequence of Methanobrevibacter arboriphilicus DH1, DSM1125.</title>
        <authorList>
            <person name="Poehlein A."/>
            <person name="Thauer R.K."/>
            <person name="Seedorf H."/>
            <person name="Daniel R."/>
        </authorList>
    </citation>
    <scope>NUCLEOTIDE SEQUENCE [LARGE SCALE GENOMIC DNA]</scope>
    <source>
        <strain evidence="6 7">DH1</strain>
    </source>
</reference>
<dbReference type="InterPro" id="IPR019734">
    <property type="entry name" value="TPR_rpt"/>
</dbReference>
<evidence type="ECO:0000256" key="1">
    <source>
        <dbReference type="ARBA" id="ARBA00022741"/>
    </source>
</evidence>
<proteinExistence type="predicted"/>
<dbReference type="SMART" id="SM00487">
    <property type="entry name" value="DEXDc"/>
    <property type="match status" value="1"/>
</dbReference>
<dbReference type="InterPro" id="IPR055227">
    <property type="entry name" value="HRQ1_WHD"/>
</dbReference>
<dbReference type="GO" id="GO:0043138">
    <property type="term" value="F:3'-5' DNA helicase activity"/>
    <property type="evidence" value="ECO:0007669"/>
    <property type="project" value="TreeGrafter"/>
</dbReference>
<dbReference type="Pfam" id="PF00270">
    <property type="entry name" value="DEAD"/>
    <property type="match status" value="1"/>
</dbReference>
<feature type="repeat" description="TPR" evidence="3">
    <location>
        <begin position="950"/>
        <end position="983"/>
    </location>
</feature>
<evidence type="ECO:0000313" key="7">
    <source>
        <dbReference type="Proteomes" id="UP000191661"/>
    </source>
</evidence>
<dbReference type="PROSITE" id="PS51194">
    <property type="entry name" value="HELICASE_CTER"/>
    <property type="match status" value="1"/>
</dbReference>
<evidence type="ECO:0000259" key="5">
    <source>
        <dbReference type="PROSITE" id="PS51194"/>
    </source>
</evidence>
<dbReference type="InterPro" id="IPR027417">
    <property type="entry name" value="P-loop_NTPase"/>
</dbReference>
<dbReference type="InterPro" id="IPR011990">
    <property type="entry name" value="TPR-like_helical_dom_sf"/>
</dbReference>
<feature type="domain" description="Helicase ATP-binding" evidence="4">
    <location>
        <begin position="64"/>
        <end position="243"/>
    </location>
</feature>
<dbReference type="AlphaFoldDB" id="A0A1V6N0F5"/>
<dbReference type="Pfam" id="PF09369">
    <property type="entry name" value="MZB"/>
    <property type="match status" value="1"/>
</dbReference>
<protein>
    <submittedName>
        <fullName evidence="6">Helicase</fullName>
    </submittedName>
</protein>
<dbReference type="GO" id="GO:0036297">
    <property type="term" value="P:interstrand cross-link repair"/>
    <property type="evidence" value="ECO:0007669"/>
    <property type="project" value="TreeGrafter"/>
</dbReference>
<keyword evidence="7" id="KW-1185">Reference proteome</keyword>
<feature type="domain" description="Helicase C-terminal" evidence="5">
    <location>
        <begin position="324"/>
        <end position="475"/>
    </location>
</feature>
<dbReference type="EMBL" id="JXMW01000027">
    <property type="protein sequence ID" value="OQD58168.1"/>
    <property type="molecule type" value="Genomic_DNA"/>
</dbReference>
<keyword evidence="1" id="KW-0547">Nucleotide-binding</keyword>
<name>A0A1V6N0F5_METAZ</name>
<dbReference type="InterPro" id="IPR018973">
    <property type="entry name" value="MZB"/>
</dbReference>
<dbReference type="GO" id="GO:0006289">
    <property type="term" value="P:nucleotide-excision repair"/>
    <property type="evidence" value="ECO:0007669"/>
    <property type="project" value="TreeGrafter"/>
</dbReference>
<comment type="caution">
    <text evidence="6">The sequence shown here is derived from an EMBL/GenBank/DDBJ whole genome shotgun (WGS) entry which is preliminary data.</text>
</comment>
<dbReference type="SMART" id="SM00490">
    <property type="entry name" value="HELICc"/>
    <property type="match status" value="1"/>
</dbReference>
<dbReference type="InterPro" id="IPR001650">
    <property type="entry name" value="Helicase_C-like"/>
</dbReference>
<dbReference type="PROSITE" id="PS50005">
    <property type="entry name" value="TPR"/>
    <property type="match status" value="1"/>
</dbReference>
<keyword evidence="6" id="KW-0347">Helicase</keyword>
<dbReference type="Pfam" id="PF22982">
    <property type="entry name" value="WHD_HRQ1"/>
    <property type="match status" value="1"/>
</dbReference>
<dbReference type="PROSITE" id="PS51192">
    <property type="entry name" value="HELICASE_ATP_BIND_1"/>
    <property type="match status" value="1"/>
</dbReference>
<dbReference type="InterPro" id="IPR011545">
    <property type="entry name" value="DEAD/DEAH_box_helicase_dom"/>
</dbReference>
<gene>
    <name evidence="6" type="ORF">MBBAR_27c00010</name>
</gene>
<keyword evidence="6" id="KW-0378">Hydrolase</keyword>
<dbReference type="SUPFAM" id="SSF48452">
    <property type="entry name" value="TPR-like"/>
    <property type="match status" value="1"/>
</dbReference>
<accession>A0A1V6N0F5</accession>
<dbReference type="GO" id="GO:0003676">
    <property type="term" value="F:nucleic acid binding"/>
    <property type="evidence" value="ECO:0007669"/>
    <property type="project" value="InterPro"/>
</dbReference>
<dbReference type="CDD" id="cd18797">
    <property type="entry name" value="SF2_C_Hrq"/>
    <property type="match status" value="1"/>
</dbReference>
<evidence type="ECO:0000256" key="2">
    <source>
        <dbReference type="ARBA" id="ARBA00022840"/>
    </source>
</evidence>
<dbReference type="Proteomes" id="UP000191661">
    <property type="component" value="Unassembled WGS sequence"/>
</dbReference>